<name>A0AAN7PMN9_MYCAM</name>
<accession>A0AAN7PMN9</accession>
<dbReference type="EMBL" id="JAUNZN010000002">
    <property type="protein sequence ID" value="KAK4825696.1"/>
    <property type="molecule type" value="Genomic_DNA"/>
</dbReference>
<evidence type="ECO:0000313" key="2">
    <source>
        <dbReference type="EMBL" id="KAK4825696.1"/>
    </source>
</evidence>
<evidence type="ECO:0000313" key="3">
    <source>
        <dbReference type="Proteomes" id="UP001333110"/>
    </source>
</evidence>
<proteinExistence type="predicted"/>
<comment type="caution">
    <text evidence="2">The sequence shown here is derived from an EMBL/GenBank/DDBJ whole genome shotgun (WGS) entry which is preliminary data.</text>
</comment>
<keyword evidence="3" id="KW-1185">Reference proteome</keyword>
<reference evidence="2 3" key="1">
    <citation type="journal article" date="2023" name="J. Hered.">
        <title>Chromosome-level genome of the wood stork (Mycteria americana) provides insight into avian chromosome evolution.</title>
        <authorList>
            <person name="Flamio R. Jr."/>
            <person name="Ramstad K.M."/>
        </authorList>
    </citation>
    <scope>NUCLEOTIDE SEQUENCE [LARGE SCALE GENOMIC DNA]</scope>
    <source>
        <strain evidence="2">JAX WOST 10</strain>
    </source>
</reference>
<gene>
    <name evidence="2" type="ORF">QYF61_001519</name>
</gene>
<organism evidence="2 3">
    <name type="scientific">Mycteria americana</name>
    <name type="common">Wood stork</name>
    <dbReference type="NCBI Taxonomy" id="33587"/>
    <lineage>
        <taxon>Eukaryota</taxon>
        <taxon>Metazoa</taxon>
        <taxon>Chordata</taxon>
        <taxon>Craniata</taxon>
        <taxon>Vertebrata</taxon>
        <taxon>Euteleostomi</taxon>
        <taxon>Archelosauria</taxon>
        <taxon>Archosauria</taxon>
        <taxon>Dinosauria</taxon>
        <taxon>Saurischia</taxon>
        <taxon>Theropoda</taxon>
        <taxon>Coelurosauria</taxon>
        <taxon>Aves</taxon>
        <taxon>Neognathae</taxon>
        <taxon>Neoaves</taxon>
        <taxon>Aequornithes</taxon>
        <taxon>Ciconiiformes</taxon>
        <taxon>Ciconiidae</taxon>
        <taxon>Mycteria</taxon>
    </lineage>
</organism>
<dbReference type="Proteomes" id="UP001333110">
    <property type="component" value="Unassembled WGS sequence"/>
</dbReference>
<feature type="compositionally biased region" description="Basic and acidic residues" evidence="1">
    <location>
        <begin position="52"/>
        <end position="61"/>
    </location>
</feature>
<dbReference type="AlphaFoldDB" id="A0AAN7PMN9"/>
<evidence type="ECO:0000256" key="1">
    <source>
        <dbReference type="SAM" id="MobiDB-lite"/>
    </source>
</evidence>
<feature type="region of interest" description="Disordered" evidence="1">
    <location>
        <begin position="1"/>
        <end position="103"/>
    </location>
</feature>
<sequence>MGLREPEGAAEEGAEARAPEASMAGEAWAGEDLKSRFGTPRGRGAPHPLAPAREHLGGEKRKGQRWVAAVRGDGEGPRPSPARGTWGPPASYHGGRREGRGHGACIGTATEAVVRATARTSGPW</sequence>
<protein>
    <submittedName>
        <fullName evidence="2">Uncharacterized protein</fullName>
    </submittedName>
</protein>